<sequence>MSASTYFLLLVTPTTVVCATWTVFCCFVPPELGMTFCSWYITY</sequence>
<dbReference type="AlphaFoldDB" id="A0A0A8YPN7"/>
<reference evidence="2" key="1">
    <citation type="submission" date="2014-09" db="EMBL/GenBank/DDBJ databases">
        <authorList>
            <person name="Magalhaes I.L.F."/>
            <person name="Oliveira U."/>
            <person name="Santos F.R."/>
            <person name="Vidigal T.H.D.A."/>
            <person name="Brescovit A.D."/>
            <person name="Santos A.J."/>
        </authorList>
    </citation>
    <scope>NUCLEOTIDE SEQUENCE</scope>
    <source>
        <tissue evidence="2">Shoot tissue taken approximately 20 cm above the soil surface</tissue>
    </source>
</reference>
<keyword evidence="1" id="KW-0732">Signal</keyword>
<dbReference type="EMBL" id="GBRH01270152">
    <property type="protein sequence ID" value="JAD27743.1"/>
    <property type="molecule type" value="Transcribed_RNA"/>
</dbReference>
<protein>
    <submittedName>
        <fullName evidence="2">Uncharacterized protein</fullName>
    </submittedName>
</protein>
<feature type="chain" id="PRO_5002044784" evidence="1">
    <location>
        <begin position="19"/>
        <end position="43"/>
    </location>
</feature>
<accession>A0A0A8YPN7</accession>
<name>A0A0A8YPN7_ARUDO</name>
<evidence type="ECO:0000313" key="2">
    <source>
        <dbReference type="EMBL" id="JAD27743.1"/>
    </source>
</evidence>
<proteinExistence type="predicted"/>
<organism evidence="2">
    <name type="scientific">Arundo donax</name>
    <name type="common">Giant reed</name>
    <name type="synonym">Donax arundinaceus</name>
    <dbReference type="NCBI Taxonomy" id="35708"/>
    <lineage>
        <taxon>Eukaryota</taxon>
        <taxon>Viridiplantae</taxon>
        <taxon>Streptophyta</taxon>
        <taxon>Embryophyta</taxon>
        <taxon>Tracheophyta</taxon>
        <taxon>Spermatophyta</taxon>
        <taxon>Magnoliopsida</taxon>
        <taxon>Liliopsida</taxon>
        <taxon>Poales</taxon>
        <taxon>Poaceae</taxon>
        <taxon>PACMAD clade</taxon>
        <taxon>Arundinoideae</taxon>
        <taxon>Arundineae</taxon>
        <taxon>Arundo</taxon>
    </lineage>
</organism>
<reference evidence="2" key="2">
    <citation type="journal article" date="2015" name="Data Brief">
        <title>Shoot transcriptome of the giant reed, Arundo donax.</title>
        <authorList>
            <person name="Barrero R.A."/>
            <person name="Guerrero F.D."/>
            <person name="Moolhuijzen P."/>
            <person name="Goolsby J.A."/>
            <person name="Tidwell J."/>
            <person name="Bellgard S.E."/>
            <person name="Bellgard M.I."/>
        </authorList>
    </citation>
    <scope>NUCLEOTIDE SEQUENCE</scope>
    <source>
        <tissue evidence="2">Shoot tissue taken approximately 20 cm above the soil surface</tissue>
    </source>
</reference>
<feature type="signal peptide" evidence="1">
    <location>
        <begin position="1"/>
        <end position="18"/>
    </location>
</feature>
<evidence type="ECO:0000256" key="1">
    <source>
        <dbReference type="SAM" id="SignalP"/>
    </source>
</evidence>